<feature type="domain" description="K Homology" evidence="3">
    <location>
        <begin position="309"/>
        <end position="370"/>
    </location>
</feature>
<dbReference type="SUPFAM" id="SSF54791">
    <property type="entry name" value="Eukaryotic type KH-domain (KH-domain type I)"/>
    <property type="match status" value="3"/>
</dbReference>
<organism evidence="4 5">
    <name type="scientific">Cinchona calisaya</name>
    <dbReference type="NCBI Taxonomy" id="153742"/>
    <lineage>
        <taxon>Eukaryota</taxon>
        <taxon>Viridiplantae</taxon>
        <taxon>Streptophyta</taxon>
        <taxon>Embryophyta</taxon>
        <taxon>Tracheophyta</taxon>
        <taxon>Spermatophyta</taxon>
        <taxon>Magnoliopsida</taxon>
        <taxon>eudicotyledons</taxon>
        <taxon>Gunneridae</taxon>
        <taxon>Pentapetalae</taxon>
        <taxon>asterids</taxon>
        <taxon>lamiids</taxon>
        <taxon>Gentianales</taxon>
        <taxon>Rubiaceae</taxon>
        <taxon>Cinchonoideae</taxon>
        <taxon>Cinchoneae</taxon>
        <taxon>Cinchona</taxon>
    </lineage>
</organism>
<dbReference type="EMBL" id="JBJUIK010000010">
    <property type="protein sequence ID" value="KAL3515476.1"/>
    <property type="molecule type" value="Genomic_DNA"/>
</dbReference>
<feature type="domain" description="K Homology" evidence="3">
    <location>
        <begin position="44"/>
        <end position="153"/>
    </location>
</feature>
<sequence>MQEPNYNNQFPTRTTTTFAAVNGGGASLKRSNKPQLPLLTVPPGHVCFRLLCHASRVGGIIGKSGSIIRQLQQETSAKIRVEDSLPNSEDHRVIVIIGRTSIVKKISFNANKVGGDGNSNGEYDDDDDDDEVTVSAAQEAVVRVYERVIEVAVESGDDGLAASGGLVSCRLLAEKIQVGSVIGKGGIVVEKIGKDTGCRIKVLSSEKLASDEIVEIEGDIMAVKRALVAVTRCLQDCILAVDKPRMMASGSFEAVPLEKLPDLCMDLPIQRVLVTKSLETTSSGYSSRDHLLSVESDKVPVMESNPPQQEVVFKLLCLNDRVGSVIGKGGSIVRALQAETSASIIVGPTVAGCDERLITIAAMEVCLDFSCL</sequence>
<dbReference type="Pfam" id="PF00013">
    <property type="entry name" value="KH_1"/>
    <property type="match status" value="3"/>
</dbReference>
<dbReference type="Gene3D" id="3.30.310.210">
    <property type="match status" value="1"/>
</dbReference>
<protein>
    <recommendedName>
        <fullName evidence="3">K Homology domain-containing protein</fullName>
    </recommendedName>
</protein>
<feature type="domain" description="K Homology" evidence="3">
    <location>
        <begin position="165"/>
        <end position="235"/>
    </location>
</feature>
<dbReference type="InterPro" id="IPR004088">
    <property type="entry name" value="KH_dom_type_1"/>
</dbReference>
<comment type="caution">
    <text evidence="4">The sequence shown here is derived from an EMBL/GenBank/DDBJ whole genome shotgun (WGS) entry which is preliminary data.</text>
</comment>
<keyword evidence="2" id="KW-0694">RNA-binding</keyword>
<dbReference type="GO" id="GO:0003723">
    <property type="term" value="F:RNA binding"/>
    <property type="evidence" value="ECO:0007669"/>
    <property type="project" value="UniProtKB-UniRule"/>
</dbReference>
<dbReference type="InterPro" id="IPR004087">
    <property type="entry name" value="KH_dom"/>
</dbReference>
<evidence type="ECO:0000313" key="4">
    <source>
        <dbReference type="EMBL" id="KAL3515476.1"/>
    </source>
</evidence>
<evidence type="ECO:0000259" key="3">
    <source>
        <dbReference type="SMART" id="SM00322"/>
    </source>
</evidence>
<dbReference type="Gene3D" id="3.30.1370.10">
    <property type="entry name" value="K Homology domain, type 1"/>
    <property type="match status" value="2"/>
</dbReference>
<keyword evidence="5" id="KW-1185">Reference proteome</keyword>
<reference evidence="4 5" key="1">
    <citation type="submission" date="2024-11" db="EMBL/GenBank/DDBJ databases">
        <title>A near-complete genome assembly of Cinchona calisaya.</title>
        <authorList>
            <person name="Lian D.C."/>
            <person name="Zhao X.W."/>
            <person name="Wei L."/>
        </authorList>
    </citation>
    <scope>NUCLEOTIDE SEQUENCE [LARGE SCALE GENOMIC DNA]</scope>
    <source>
        <tissue evidence="4">Nenye</tissue>
    </source>
</reference>
<dbReference type="PANTHER" id="PTHR10288">
    <property type="entry name" value="KH DOMAIN CONTAINING RNA BINDING PROTEIN"/>
    <property type="match status" value="1"/>
</dbReference>
<keyword evidence="1" id="KW-0677">Repeat</keyword>
<dbReference type="AlphaFoldDB" id="A0ABD2Z7M5"/>
<dbReference type="InterPro" id="IPR036612">
    <property type="entry name" value="KH_dom_type_1_sf"/>
</dbReference>
<evidence type="ECO:0000256" key="1">
    <source>
        <dbReference type="ARBA" id="ARBA00022737"/>
    </source>
</evidence>
<dbReference type="SMART" id="SM00322">
    <property type="entry name" value="KH"/>
    <property type="match status" value="3"/>
</dbReference>
<dbReference type="Proteomes" id="UP001630127">
    <property type="component" value="Unassembled WGS sequence"/>
</dbReference>
<name>A0ABD2Z7M5_9GENT</name>
<accession>A0ABD2Z7M5</accession>
<evidence type="ECO:0000256" key="2">
    <source>
        <dbReference type="PROSITE-ProRule" id="PRU00117"/>
    </source>
</evidence>
<dbReference type="PROSITE" id="PS50084">
    <property type="entry name" value="KH_TYPE_1"/>
    <property type="match status" value="3"/>
</dbReference>
<evidence type="ECO:0000313" key="5">
    <source>
        <dbReference type="Proteomes" id="UP001630127"/>
    </source>
</evidence>
<proteinExistence type="predicted"/>
<gene>
    <name evidence="4" type="ORF">ACH5RR_022378</name>
</gene>